<dbReference type="InterPro" id="IPR051476">
    <property type="entry name" value="Bac_ResReg_Asp_Phosphatase"/>
</dbReference>
<dbReference type="PANTHER" id="PTHR46630">
    <property type="entry name" value="TETRATRICOPEPTIDE REPEAT PROTEIN 29"/>
    <property type="match status" value="1"/>
</dbReference>
<dbReference type="RefSeq" id="WP_072891873.1">
    <property type="nucleotide sequence ID" value="NZ_FQVW01000061.1"/>
</dbReference>
<dbReference type="EMBL" id="FQVW01000061">
    <property type="protein sequence ID" value="SHG78123.1"/>
    <property type="molecule type" value="Genomic_DNA"/>
</dbReference>
<sequence length="377" mass="43766">MSEINILNFEEKVQSVSNEANKKELLIIIDELKRKHYPNVLSKIEKLQQQHEVGEELSKTLSLMQAVSHAEIGEFKASRDIIYSLYENADSSKELLLLGELAYMSDYKLARRILSSAVKVSAEDSQNRITKARIYLILGETEEKLQKYKRAIKYFKNGLEYFNEQEKRDQYMIFYLHFKIGTLYATINEADDAIEFLSKTIELADEHQDSNIKIHSLISLAKTYADKEKSEKVIYYLKDALHLLGDSPLKGTYTHAEALTEMGYAYFTQSKYEQAIPYYEQATNLYWNLSNPPMRKLGMIYMQFSFCLENQTKQSTSIAGVHYEKAIDCLEKANDEELLENALADVISFFERTNNGRKKRLFENKFVNLTNQKTRNA</sequence>
<dbReference type="InterPro" id="IPR019734">
    <property type="entry name" value="TPR_rpt"/>
</dbReference>
<protein>
    <submittedName>
        <fullName evidence="8">Tetratricopeptide repeat-containing protein</fullName>
    </submittedName>
</protein>
<dbReference type="Gene3D" id="1.25.40.10">
    <property type="entry name" value="Tetratricopeptide repeat domain"/>
    <property type="match status" value="2"/>
</dbReference>
<dbReference type="InterPro" id="IPR026000">
    <property type="entry name" value="Apc5_dom"/>
</dbReference>
<dbReference type="Pfam" id="PF12862">
    <property type="entry name" value="ANAPC5"/>
    <property type="match status" value="1"/>
</dbReference>
<accession>A0A1M5MMW7</accession>
<comment type="similarity">
    <text evidence="5">Belongs to the Rap family.</text>
</comment>
<evidence type="ECO:0000256" key="2">
    <source>
        <dbReference type="ARBA" id="ARBA00022490"/>
    </source>
</evidence>
<dbReference type="OrthoDB" id="306502at2"/>
<dbReference type="STRING" id="930117.SAMN05216225_10618"/>
<reference evidence="8 9" key="1">
    <citation type="submission" date="2016-11" db="EMBL/GenBank/DDBJ databases">
        <authorList>
            <person name="Jaros S."/>
            <person name="Januszkiewicz K."/>
            <person name="Wedrychowicz H."/>
        </authorList>
    </citation>
    <scope>NUCLEOTIDE SEQUENCE [LARGE SCALE GENOMIC DNA]</scope>
    <source>
        <strain evidence="8 9">IBRC-M 10683</strain>
    </source>
</reference>
<keyword evidence="2" id="KW-0963">Cytoplasm</keyword>
<dbReference type="SMART" id="SM00028">
    <property type="entry name" value="TPR"/>
    <property type="match status" value="4"/>
</dbReference>
<evidence type="ECO:0000256" key="3">
    <source>
        <dbReference type="ARBA" id="ARBA00022737"/>
    </source>
</evidence>
<comment type="subcellular location">
    <subcellularLocation>
        <location evidence="1">Cytoplasm</location>
    </subcellularLocation>
</comment>
<evidence type="ECO:0000313" key="9">
    <source>
        <dbReference type="Proteomes" id="UP000183988"/>
    </source>
</evidence>
<organism evidence="8 9">
    <name type="scientific">Ornithinibacillus halophilus</name>
    <dbReference type="NCBI Taxonomy" id="930117"/>
    <lineage>
        <taxon>Bacteria</taxon>
        <taxon>Bacillati</taxon>
        <taxon>Bacillota</taxon>
        <taxon>Bacilli</taxon>
        <taxon>Bacillales</taxon>
        <taxon>Bacillaceae</taxon>
        <taxon>Ornithinibacillus</taxon>
    </lineage>
</organism>
<proteinExistence type="inferred from homology"/>
<evidence type="ECO:0000256" key="4">
    <source>
        <dbReference type="ARBA" id="ARBA00022803"/>
    </source>
</evidence>
<keyword evidence="9" id="KW-1185">Reference proteome</keyword>
<dbReference type="PROSITE" id="PS50293">
    <property type="entry name" value="TPR_REGION"/>
    <property type="match status" value="1"/>
</dbReference>
<evidence type="ECO:0000259" key="7">
    <source>
        <dbReference type="Pfam" id="PF12862"/>
    </source>
</evidence>
<dbReference type="PROSITE" id="PS50005">
    <property type="entry name" value="TPR"/>
    <property type="match status" value="3"/>
</dbReference>
<gene>
    <name evidence="8" type="ORF">SAMN05216225_10618</name>
</gene>
<dbReference type="SUPFAM" id="SSF48452">
    <property type="entry name" value="TPR-like"/>
    <property type="match status" value="2"/>
</dbReference>
<feature type="repeat" description="TPR" evidence="6">
    <location>
        <begin position="132"/>
        <end position="165"/>
    </location>
</feature>
<name>A0A1M5MMW7_9BACI</name>
<feature type="repeat" description="TPR" evidence="6">
    <location>
        <begin position="256"/>
        <end position="289"/>
    </location>
</feature>
<feature type="repeat" description="TPR" evidence="6">
    <location>
        <begin position="174"/>
        <end position="207"/>
    </location>
</feature>
<dbReference type="Pfam" id="PF13181">
    <property type="entry name" value="TPR_8"/>
    <property type="match status" value="1"/>
</dbReference>
<dbReference type="GO" id="GO:0005737">
    <property type="term" value="C:cytoplasm"/>
    <property type="evidence" value="ECO:0007669"/>
    <property type="project" value="UniProtKB-SubCell"/>
</dbReference>
<feature type="domain" description="Anaphase-promoting complex subunit 5" evidence="7">
    <location>
        <begin position="145"/>
        <end position="220"/>
    </location>
</feature>
<evidence type="ECO:0000256" key="1">
    <source>
        <dbReference type="ARBA" id="ARBA00004496"/>
    </source>
</evidence>
<evidence type="ECO:0000256" key="5">
    <source>
        <dbReference type="ARBA" id="ARBA00038253"/>
    </source>
</evidence>
<evidence type="ECO:0000256" key="6">
    <source>
        <dbReference type="PROSITE-ProRule" id="PRU00339"/>
    </source>
</evidence>
<dbReference type="InterPro" id="IPR011990">
    <property type="entry name" value="TPR-like_helical_dom_sf"/>
</dbReference>
<dbReference type="AlphaFoldDB" id="A0A1M5MMW7"/>
<dbReference type="PANTHER" id="PTHR46630:SF1">
    <property type="entry name" value="TETRATRICOPEPTIDE REPEAT PROTEIN 29"/>
    <property type="match status" value="1"/>
</dbReference>
<keyword evidence="4 6" id="KW-0802">TPR repeat</keyword>
<dbReference type="Proteomes" id="UP000183988">
    <property type="component" value="Unassembled WGS sequence"/>
</dbReference>
<evidence type="ECO:0000313" key="8">
    <source>
        <dbReference type="EMBL" id="SHG78123.1"/>
    </source>
</evidence>
<keyword evidence="3" id="KW-0677">Repeat</keyword>